<dbReference type="InterPro" id="IPR039498">
    <property type="entry name" value="NTP_transf_5"/>
</dbReference>
<name>A0ABS0EDK7_9FLAO</name>
<comment type="caution">
    <text evidence="1">The sequence shown here is derived from an EMBL/GenBank/DDBJ whole genome shotgun (WGS) entry which is preliminary data.</text>
</comment>
<reference evidence="1 2" key="1">
    <citation type="submission" date="2020-11" db="EMBL/GenBank/DDBJ databases">
        <title>Winogradskyella marina sp. nov., isolated from marine sediment.</title>
        <authorList>
            <person name="Bo J."/>
            <person name="Wang S."/>
            <person name="Song X."/>
            <person name="Du Z."/>
        </authorList>
    </citation>
    <scope>NUCLEOTIDE SEQUENCE [LARGE SCALE GENOMIC DNA]</scope>
    <source>
        <strain evidence="1 2">F6397</strain>
    </source>
</reference>
<dbReference type="Proteomes" id="UP000611215">
    <property type="component" value="Unassembled WGS sequence"/>
</dbReference>
<evidence type="ECO:0000313" key="2">
    <source>
        <dbReference type="Proteomes" id="UP000611215"/>
    </source>
</evidence>
<dbReference type="Pfam" id="PF14907">
    <property type="entry name" value="NTP_transf_5"/>
    <property type="match status" value="1"/>
</dbReference>
<proteinExistence type="predicted"/>
<sequence>MNNLAITYQHIADILSFESSNSKLEHTLSDPTFNWEAIVKEGSLHYVIPAIYCRLRSRQLLHVLPKDLISYLDYITDENRQRNTIILAQINELTDLLNSHNIEHTFLKGAALLASGTYKDIAERMLGDIDILVHPEQLTTAFELLRDDGYQPKTMTLGHHFFEHKHLPRLETKLTATRIAAVEVHRKLFVSYHYDALQPQSIFKETRQIASIYIPSQKHLLMHTILNHQINDDGALYNSITFRSAYDTILLLQDYTEPNTWSNQKVFKKYFKYTSLFFNEIRKTKNVKPDIFSYFYLFKLKHIKFYRFWNKLLRLGAIIPILLHRSWLFISNKAYRKAIILDKNRIFTHFMSILRKN</sequence>
<evidence type="ECO:0000313" key="1">
    <source>
        <dbReference type="EMBL" id="MBF8148521.1"/>
    </source>
</evidence>
<protein>
    <submittedName>
        <fullName evidence="1">Nucleotidyltransferase family protein</fullName>
    </submittedName>
</protein>
<organism evidence="1 2">
    <name type="scientific">Winogradskyella marina</name>
    <dbReference type="NCBI Taxonomy" id="2785530"/>
    <lineage>
        <taxon>Bacteria</taxon>
        <taxon>Pseudomonadati</taxon>
        <taxon>Bacteroidota</taxon>
        <taxon>Flavobacteriia</taxon>
        <taxon>Flavobacteriales</taxon>
        <taxon>Flavobacteriaceae</taxon>
        <taxon>Winogradskyella</taxon>
    </lineage>
</organism>
<gene>
    <name evidence="1" type="ORF">ITJ86_01345</name>
</gene>
<dbReference type="RefSeq" id="WP_195869803.1">
    <property type="nucleotide sequence ID" value="NZ_JADOET010000001.1"/>
</dbReference>
<keyword evidence="2" id="KW-1185">Reference proteome</keyword>
<dbReference type="EMBL" id="JADOET010000001">
    <property type="protein sequence ID" value="MBF8148521.1"/>
    <property type="molecule type" value="Genomic_DNA"/>
</dbReference>
<accession>A0ABS0EDK7</accession>